<evidence type="ECO:0000256" key="14">
    <source>
        <dbReference type="SAM" id="Phobius"/>
    </source>
</evidence>
<evidence type="ECO:0000256" key="3">
    <source>
        <dbReference type="ARBA" id="ARBA00012438"/>
    </source>
</evidence>
<dbReference type="GO" id="GO:0000155">
    <property type="term" value="F:phosphorelay sensor kinase activity"/>
    <property type="evidence" value="ECO:0007669"/>
    <property type="project" value="InterPro"/>
</dbReference>
<evidence type="ECO:0000256" key="7">
    <source>
        <dbReference type="ARBA" id="ARBA00022692"/>
    </source>
</evidence>
<evidence type="ECO:0000256" key="12">
    <source>
        <dbReference type="ARBA" id="ARBA00023012"/>
    </source>
</evidence>
<dbReference type="AlphaFoldDB" id="A0A850EEG6"/>
<dbReference type="PANTHER" id="PTHR34220">
    <property type="entry name" value="SENSOR HISTIDINE KINASE YPDA"/>
    <property type="match status" value="1"/>
</dbReference>
<evidence type="ECO:0000256" key="10">
    <source>
        <dbReference type="ARBA" id="ARBA00022840"/>
    </source>
</evidence>
<gene>
    <name evidence="17" type="ORF">HPT30_04290</name>
</gene>
<evidence type="ECO:0000256" key="2">
    <source>
        <dbReference type="ARBA" id="ARBA00004651"/>
    </source>
</evidence>
<evidence type="ECO:0000256" key="9">
    <source>
        <dbReference type="ARBA" id="ARBA00022777"/>
    </source>
</evidence>
<comment type="catalytic activity">
    <reaction evidence="1">
        <text>ATP + protein L-histidine = ADP + protein N-phospho-L-histidine.</text>
        <dbReference type="EC" id="2.7.13.3"/>
    </reaction>
</comment>
<dbReference type="CDD" id="cd06225">
    <property type="entry name" value="HAMP"/>
    <property type="match status" value="1"/>
</dbReference>
<dbReference type="GO" id="GO:0005886">
    <property type="term" value="C:plasma membrane"/>
    <property type="evidence" value="ECO:0007669"/>
    <property type="project" value="UniProtKB-SubCell"/>
</dbReference>
<keyword evidence="11 14" id="KW-1133">Transmembrane helix</keyword>
<dbReference type="InterPro" id="IPR033479">
    <property type="entry name" value="dCache_1"/>
</dbReference>
<evidence type="ECO:0000256" key="1">
    <source>
        <dbReference type="ARBA" id="ARBA00000085"/>
    </source>
</evidence>
<dbReference type="InterPro" id="IPR003594">
    <property type="entry name" value="HATPase_dom"/>
</dbReference>
<evidence type="ECO:0000256" key="5">
    <source>
        <dbReference type="ARBA" id="ARBA00022553"/>
    </source>
</evidence>
<dbReference type="Pfam" id="PF00672">
    <property type="entry name" value="HAMP"/>
    <property type="match status" value="1"/>
</dbReference>
<dbReference type="SMART" id="SM00304">
    <property type="entry name" value="HAMP"/>
    <property type="match status" value="1"/>
</dbReference>
<dbReference type="InterPro" id="IPR005467">
    <property type="entry name" value="His_kinase_dom"/>
</dbReference>
<keyword evidence="13 14" id="KW-0472">Membrane</keyword>
<dbReference type="Pfam" id="PF02518">
    <property type="entry name" value="HATPase_c"/>
    <property type="match status" value="1"/>
</dbReference>
<accession>A0A850EEG6</accession>
<comment type="subcellular location">
    <subcellularLocation>
        <location evidence="2">Cell membrane</location>
        <topology evidence="2">Multi-pass membrane protein</topology>
    </subcellularLocation>
</comment>
<evidence type="ECO:0000256" key="6">
    <source>
        <dbReference type="ARBA" id="ARBA00022679"/>
    </source>
</evidence>
<organism evidence="17 18">
    <name type="scientific">Paenibacillus agri</name>
    <dbReference type="NCBI Taxonomy" id="2744309"/>
    <lineage>
        <taxon>Bacteria</taxon>
        <taxon>Bacillati</taxon>
        <taxon>Bacillota</taxon>
        <taxon>Bacilli</taxon>
        <taxon>Bacillales</taxon>
        <taxon>Paenibacillaceae</taxon>
        <taxon>Paenibacillus</taxon>
    </lineage>
</organism>
<feature type="transmembrane region" description="Helical" evidence="14">
    <location>
        <begin position="30"/>
        <end position="53"/>
    </location>
</feature>
<dbReference type="EC" id="2.7.13.3" evidence="3"/>
<dbReference type="InterPro" id="IPR036890">
    <property type="entry name" value="HATPase_C_sf"/>
</dbReference>
<keyword evidence="12" id="KW-0902">Two-component regulatory system</keyword>
<keyword evidence="6" id="KW-0808">Transferase</keyword>
<keyword evidence="8" id="KW-0547">Nucleotide-binding</keyword>
<proteinExistence type="predicted"/>
<dbReference type="Gene3D" id="3.30.565.10">
    <property type="entry name" value="Histidine kinase-like ATPase, C-terminal domain"/>
    <property type="match status" value="1"/>
</dbReference>
<sequence length="606" mass="68328">MAGGGTFLRQWLERRIIGFTQGMDLYGKILSMYILILLIPTLLLGSGAIYLVIQSFHNSFLATVDEAVRQTARNVDFGKQSYDLLAVRTATDGELVARLGREYTDRADIVDTVNYVDRTFLVTSKYLPGIADFRIYHTNDTLVQDGQLLWRPEDRPLAGRDEQSWFEEVVNSPDSLHWASVPGNPNQIVLSRKIINPTGNILGAVYILLNYDAVFGDLLGQPFKDNGSLYVIDSSRQILAGTNREVIGNRMLPDEAAGGKAAKPVNANVYNPHETKALVISKPLSSGWQVVAVIHAKFVDGQNWTVLILMISIMAFFLLLSIFLMLTIIKNIVLRIRRLGNRMSDLSRGEFEVMVRSSGHDELGELENIFNSMSGRLGKLVQDIRMAGVMEKEQAFKALQAQINPHFVYNSLGLLRWRALDLQDEEQLRIIDALTVFYRLTLNNNISVVPIAEELQHVQAYMEIQQLRYPDRVQVEWEIDEEALRYFTVKTILQPIVENCYQHGSITRKKDALIIISVRYEQEKIALTVFDNGKGIPAEELKDVREGRTVSKNRSNGFGTANIKERLSLYFGGEASFEIESEAGEWTLVTIKFPACTEPMSLGKDV</sequence>
<keyword evidence="10" id="KW-0067">ATP-binding</keyword>
<evidence type="ECO:0000259" key="15">
    <source>
        <dbReference type="PROSITE" id="PS50109"/>
    </source>
</evidence>
<feature type="transmembrane region" description="Helical" evidence="14">
    <location>
        <begin position="304"/>
        <end position="329"/>
    </location>
</feature>
<dbReference type="SUPFAM" id="SSF158472">
    <property type="entry name" value="HAMP domain-like"/>
    <property type="match status" value="1"/>
</dbReference>
<evidence type="ECO:0000256" key="11">
    <source>
        <dbReference type="ARBA" id="ARBA00022989"/>
    </source>
</evidence>
<dbReference type="InterPro" id="IPR010559">
    <property type="entry name" value="Sig_transdc_His_kin_internal"/>
</dbReference>
<evidence type="ECO:0000313" key="17">
    <source>
        <dbReference type="EMBL" id="NUU59575.1"/>
    </source>
</evidence>
<evidence type="ECO:0000259" key="16">
    <source>
        <dbReference type="PROSITE" id="PS50885"/>
    </source>
</evidence>
<dbReference type="SUPFAM" id="SSF55874">
    <property type="entry name" value="ATPase domain of HSP90 chaperone/DNA topoisomerase II/histidine kinase"/>
    <property type="match status" value="1"/>
</dbReference>
<dbReference type="InterPro" id="IPR050640">
    <property type="entry name" value="Bact_2-comp_sensor_kinase"/>
</dbReference>
<dbReference type="Gene3D" id="6.10.340.10">
    <property type="match status" value="1"/>
</dbReference>
<evidence type="ECO:0000313" key="18">
    <source>
        <dbReference type="Proteomes" id="UP000564806"/>
    </source>
</evidence>
<dbReference type="PROSITE" id="PS50885">
    <property type="entry name" value="HAMP"/>
    <property type="match status" value="1"/>
</dbReference>
<evidence type="ECO:0000256" key="4">
    <source>
        <dbReference type="ARBA" id="ARBA00022475"/>
    </source>
</evidence>
<keyword evidence="9 17" id="KW-0418">Kinase</keyword>
<dbReference type="Pfam" id="PF02743">
    <property type="entry name" value="dCache_1"/>
    <property type="match status" value="1"/>
</dbReference>
<keyword evidence="18" id="KW-1185">Reference proteome</keyword>
<dbReference type="Proteomes" id="UP000564806">
    <property type="component" value="Unassembled WGS sequence"/>
</dbReference>
<keyword evidence="5" id="KW-0597">Phosphoprotein</keyword>
<dbReference type="EMBL" id="JABWCS010000189">
    <property type="protein sequence ID" value="NUU59575.1"/>
    <property type="molecule type" value="Genomic_DNA"/>
</dbReference>
<comment type="caution">
    <text evidence="17">The sequence shown here is derived from an EMBL/GenBank/DDBJ whole genome shotgun (WGS) entry which is preliminary data.</text>
</comment>
<dbReference type="GO" id="GO:0005524">
    <property type="term" value="F:ATP binding"/>
    <property type="evidence" value="ECO:0007669"/>
    <property type="project" value="UniProtKB-KW"/>
</dbReference>
<dbReference type="PROSITE" id="PS50109">
    <property type="entry name" value="HIS_KIN"/>
    <property type="match status" value="1"/>
</dbReference>
<dbReference type="Pfam" id="PF06580">
    <property type="entry name" value="His_kinase"/>
    <property type="match status" value="1"/>
</dbReference>
<protein>
    <recommendedName>
        <fullName evidence="3">histidine kinase</fullName>
        <ecNumber evidence="3">2.7.13.3</ecNumber>
    </recommendedName>
</protein>
<keyword evidence="7 14" id="KW-0812">Transmembrane</keyword>
<feature type="domain" description="Histidine kinase" evidence="15">
    <location>
        <begin position="489"/>
        <end position="597"/>
    </location>
</feature>
<dbReference type="InterPro" id="IPR003660">
    <property type="entry name" value="HAMP_dom"/>
</dbReference>
<name>A0A850EEG6_9BACL</name>
<dbReference type="PANTHER" id="PTHR34220:SF7">
    <property type="entry name" value="SENSOR HISTIDINE KINASE YPDA"/>
    <property type="match status" value="1"/>
</dbReference>
<reference evidence="17" key="1">
    <citation type="submission" date="2020-06" db="EMBL/GenBank/DDBJ databases">
        <title>Paenibacillus sp. nov., isolated from soil.</title>
        <authorList>
            <person name="Seo Y.L."/>
        </authorList>
    </citation>
    <scope>NUCLEOTIDE SEQUENCE [LARGE SCALE GENOMIC DNA]</scope>
    <source>
        <strain evidence="17">JW14</strain>
    </source>
</reference>
<evidence type="ECO:0000256" key="13">
    <source>
        <dbReference type="ARBA" id="ARBA00023136"/>
    </source>
</evidence>
<feature type="domain" description="HAMP" evidence="16">
    <location>
        <begin position="330"/>
        <end position="382"/>
    </location>
</feature>
<evidence type="ECO:0000256" key="8">
    <source>
        <dbReference type="ARBA" id="ARBA00022741"/>
    </source>
</evidence>
<keyword evidence="4" id="KW-1003">Cell membrane</keyword>